<evidence type="ECO:0000256" key="1">
    <source>
        <dbReference type="SAM" id="MobiDB-lite"/>
    </source>
</evidence>
<organism evidence="2 3">
    <name type="scientific">Daphnia magna</name>
    <dbReference type="NCBI Taxonomy" id="35525"/>
    <lineage>
        <taxon>Eukaryota</taxon>
        <taxon>Metazoa</taxon>
        <taxon>Ecdysozoa</taxon>
        <taxon>Arthropoda</taxon>
        <taxon>Crustacea</taxon>
        <taxon>Branchiopoda</taxon>
        <taxon>Diplostraca</taxon>
        <taxon>Cladocera</taxon>
        <taxon>Anomopoda</taxon>
        <taxon>Daphniidae</taxon>
        <taxon>Daphnia</taxon>
    </lineage>
</organism>
<dbReference type="Proteomes" id="UP000076858">
    <property type="component" value="Unassembled WGS sequence"/>
</dbReference>
<comment type="caution">
    <text evidence="2">The sequence shown here is derived from an EMBL/GenBank/DDBJ whole genome shotgun (WGS) entry which is preliminary data.</text>
</comment>
<protein>
    <submittedName>
        <fullName evidence="2">Uncharacterized protein</fullName>
    </submittedName>
</protein>
<keyword evidence="3" id="KW-1185">Reference proteome</keyword>
<reference evidence="2 3" key="1">
    <citation type="submission" date="2016-03" db="EMBL/GenBank/DDBJ databases">
        <title>EvidentialGene: Evidence-directed Construction of Genes on Genomes.</title>
        <authorList>
            <person name="Gilbert D.G."/>
            <person name="Choi J.-H."/>
            <person name="Mockaitis K."/>
            <person name="Colbourne J."/>
            <person name="Pfrender M."/>
        </authorList>
    </citation>
    <scope>NUCLEOTIDE SEQUENCE [LARGE SCALE GENOMIC DNA]</scope>
    <source>
        <strain evidence="2 3">Xinb3</strain>
        <tissue evidence="2">Complete organism</tissue>
    </source>
</reference>
<gene>
    <name evidence="2" type="ORF">APZ42_020257</name>
</gene>
<proteinExistence type="predicted"/>
<dbReference type="AlphaFoldDB" id="A0A164XMX0"/>
<accession>A0A164XMX0</accession>
<name>A0A164XMX0_9CRUS</name>
<evidence type="ECO:0000313" key="2">
    <source>
        <dbReference type="EMBL" id="KZS14397.1"/>
    </source>
</evidence>
<feature type="region of interest" description="Disordered" evidence="1">
    <location>
        <begin position="1"/>
        <end position="34"/>
    </location>
</feature>
<feature type="compositionally biased region" description="Polar residues" evidence="1">
    <location>
        <begin position="1"/>
        <end position="18"/>
    </location>
</feature>
<evidence type="ECO:0000313" key="3">
    <source>
        <dbReference type="Proteomes" id="UP000076858"/>
    </source>
</evidence>
<dbReference type="EMBL" id="LRGB01000949">
    <property type="protein sequence ID" value="KZS14397.1"/>
    <property type="molecule type" value="Genomic_DNA"/>
</dbReference>
<sequence>MQKTTETPPTPGTSQVQMHRTGVKLRRWGGTPRQ</sequence>